<dbReference type="AlphaFoldDB" id="A0A495XB41"/>
<proteinExistence type="predicted"/>
<comment type="subcellular location">
    <subcellularLocation>
        <location evidence="1">Cell membrane</location>
        <topology evidence="1">Multi-pass membrane protein</topology>
    </subcellularLocation>
</comment>
<keyword evidence="5 6" id="KW-0472">Membrane</keyword>
<feature type="transmembrane region" description="Helical" evidence="6">
    <location>
        <begin position="264"/>
        <end position="284"/>
    </location>
</feature>
<comment type="caution">
    <text evidence="8">The sequence shown here is derived from an EMBL/GenBank/DDBJ whole genome shotgun (WGS) entry which is preliminary data.</text>
</comment>
<keyword evidence="9" id="KW-1185">Reference proteome</keyword>
<gene>
    <name evidence="8" type="ORF">DFJ66_4513</name>
</gene>
<evidence type="ECO:0000256" key="5">
    <source>
        <dbReference type="ARBA" id="ARBA00023136"/>
    </source>
</evidence>
<dbReference type="RefSeq" id="WP_121223582.1">
    <property type="nucleotide sequence ID" value="NZ_JBIUBA010000001.1"/>
</dbReference>
<evidence type="ECO:0000313" key="8">
    <source>
        <dbReference type="EMBL" id="RKT71232.1"/>
    </source>
</evidence>
<evidence type="ECO:0000256" key="4">
    <source>
        <dbReference type="ARBA" id="ARBA00022989"/>
    </source>
</evidence>
<name>A0A495XB41_9PSEU</name>
<evidence type="ECO:0000256" key="2">
    <source>
        <dbReference type="ARBA" id="ARBA00022475"/>
    </source>
</evidence>
<evidence type="ECO:0000256" key="6">
    <source>
        <dbReference type="SAM" id="Phobius"/>
    </source>
</evidence>
<protein>
    <submittedName>
        <fullName evidence="8">Type II secretion system protein F (GspF)</fullName>
    </submittedName>
</protein>
<keyword evidence="2" id="KW-1003">Cell membrane</keyword>
<dbReference type="PANTHER" id="PTHR35007">
    <property type="entry name" value="INTEGRAL MEMBRANE PROTEIN-RELATED"/>
    <property type="match status" value="1"/>
</dbReference>
<feature type="transmembrane region" description="Helical" evidence="6">
    <location>
        <begin position="75"/>
        <end position="103"/>
    </location>
</feature>
<dbReference type="InterPro" id="IPR018076">
    <property type="entry name" value="T2SS_GspF_dom"/>
</dbReference>
<dbReference type="OrthoDB" id="3712305at2"/>
<keyword evidence="3 6" id="KW-0812">Transmembrane</keyword>
<dbReference type="Proteomes" id="UP000272729">
    <property type="component" value="Unassembled WGS sequence"/>
</dbReference>
<reference evidence="8 9" key="1">
    <citation type="submission" date="2018-10" db="EMBL/GenBank/DDBJ databases">
        <title>Sequencing the genomes of 1000 actinobacteria strains.</title>
        <authorList>
            <person name="Klenk H.-P."/>
        </authorList>
    </citation>
    <scope>NUCLEOTIDE SEQUENCE [LARGE SCALE GENOMIC DNA]</scope>
    <source>
        <strain evidence="8 9">DSM 43911</strain>
    </source>
</reference>
<evidence type="ECO:0000256" key="1">
    <source>
        <dbReference type="ARBA" id="ARBA00004651"/>
    </source>
</evidence>
<feature type="transmembrane region" description="Helical" evidence="6">
    <location>
        <begin position="234"/>
        <end position="252"/>
    </location>
</feature>
<dbReference type="EMBL" id="RBXR01000001">
    <property type="protein sequence ID" value="RKT71232.1"/>
    <property type="molecule type" value="Genomic_DNA"/>
</dbReference>
<evidence type="ECO:0000259" key="7">
    <source>
        <dbReference type="Pfam" id="PF00482"/>
    </source>
</evidence>
<feature type="domain" description="Type II secretion system protein GspF" evidence="7">
    <location>
        <begin position="129"/>
        <end position="245"/>
    </location>
</feature>
<evidence type="ECO:0000313" key="9">
    <source>
        <dbReference type="Proteomes" id="UP000272729"/>
    </source>
</evidence>
<dbReference type="GO" id="GO:0005886">
    <property type="term" value="C:plasma membrane"/>
    <property type="evidence" value="ECO:0007669"/>
    <property type="project" value="UniProtKB-SubCell"/>
</dbReference>
<organism evidence="8 9">
    <name type="scientific">Saccharothrix variisporea</name>
    <dbReference type="NCBI Taxonomy" id="543527"/>
    <lineage>
        <taxon>Bacteria</taxon>
        <taxon>Bacillati</taxon>
        <taxon>Actinomycetota</taxon>
        <taxon>Actinomycetes</taxon>
        <taxon>Pseudonocardiales</taxon>
        <taxon>Pseudonocardiaceae</taxon>
        <taxon>Saccharothrix</taxon>
    </lineage>
</organism>
<dbReference type="PANTHER" id="PTHR35007:SF4">
    <property type="entry name" value="CONSERVED TRANSMEMBRANE PROTEIN-RELATED"/>
    <property type="match status" value="1"/>
</dbReference>
<evidence type="ECO:0000256" key="3">
    <source>
        <dbReference type="ARBA" id="ARBA00022692"/>
    </source>
</evidence>
<accession>A0A495XB41</accession>
<dbReference type="Pfam" id="PF00482">
    <property type="entry name" value="T2SSF"/>
    <property type="match status" value="1"/>
</dbReference>
<sequence>MTLFLIALALLAAPPPTARRRLRALCRGRPADLAGDGRSGKGRRGSPIRWSSTDLPRQLPLEVRRWVPRVVRGPVAVGLGAVVGLLLGIGGVLAGALLGLTLWRLHVDRRKERVERAARQAIAEGLAAFVAELRSGADPARAALGAAEDAEPPAAEVFATVAATARRGGDVEKALADNESAHVGVRQLARAWRLSGDHGVPLADVLEAVRDDLRRRAGFVRHVHARMAGPRASAAVLAALPVLGVLLGELTGSHPLGVLTGSGLGQGLLVVGVALVCAGLRWSAHLTKEVTA</sequence>
<keyword evidence="4 6" id="KW-1133">Transmembrane helix</keyword>